<dbReference type="STRING" id="30019.A0A0M4EJZ3"/>
<dbReference type="OMA" id="DTMIQDS"/>
<name>A0A0M4EJZ3_DROBS</name>
<reference evidence="5 6" key="1">
    <citation type="submission" date="2015-08" db="EMBL/GenBank/DDBJ databases">
        <title>Ancestral chromatin configuration constrains chromatin evolution on differentiating sex chromosomes in Drosophila.</title>
        <authorList>
            <person name="Zhou Q."/>
            <person name="Bachtrog D."/>
        </authorList>
    </citation>
    <scope>NUCLEOTIDE SEQUENCE [LARGE SCALE GENOMIC DNA]</scope>
    <source>
        <tissue evidence="5">Whole larvae</tissue>
    </source>
</reference>
<dbReference type="SMART" id="SM00164">
    <property type="entry name" value="TBC"/>
    <property type="match status" value="1"/>
</dbReference>
<dbReference type="Gene3D" id="1.10.10.750">
    <property type="entry name" value="Ypt/Rab-GAP domain of gyp1p, domain 1"/>
    <property type="match status" value="1"/>
</dbReference>
<proteinExistence type="predicted"/>
<feature type="domain" description="Rab-GAP TBC" evidence="4">
    <location>
        <begin position="70"/>
        <end position="256"/>
    </location>
</feature>
<dbReference type="PANTHER" id="PTHR47219">
    <property type="entry name" value="RAB GTPASE-ACTIVATING PROTEIN 1-LIKE"/>
    <property type="match status" value="1"/>
</dbReference>
<dbReference type="SMR" id="A0A0M4EJZ3"/>
<dbReference type="Pfam" id="PF00566">
    <property type="entry name" value="RabGAP-TBC"/>
    <property type="match status" value="1"/>
</dbReference>
<dbReference type="SUPFAM" id="SSF47923">
    <property type="entry name" value="Ypt/Rab-GAP domain of gyp1p"/>
    <property type="match status" value="2"/>
</dbReference>
<dbReference type="PROSITE" id="PS50086">
    <property type="entry name" value="TBC_RABGAP"/>
    <property type="match status" value="1"/>
</dbReference>
<dbReference type="Gene3D" id="1.10.8.270">
    <property type="entry name" value="putative rabgap domain of human tbc1 domain family member 14 like domains"/>
    <property type="match status" value="1"/>
</dbReference>
<gene>
    <name evidence="5" type="ORF">Dbus_chr3Rg102</name>
</gene>
<evidence type="ECO:0000313" key="6">
    <source>
        <dbReference type="Proteomes" id="UP000494163"/>
    </source>
</evidence>
<dbReference type="Proteomes" id="UP000494163">
    <property type="component" value="Chromosome 3R"/>
</dbReference>
<dbReference type="PANTHER" id="PTHR47219:SF10">
    <property type="entry name" value="GROWTH HORMONE-REGULATED TBC PROTEIN 1"/>
    <property type="match status" value="1"/>
</dbReference>
<evidence type="ECO:0000256" key="3">
    <source>
        <dbReference type="ARBA" id="ARBA00070878"/>
    </source>
</evidence>
<dbReference type="OrthoDB" id="294251at2759"/>
<organism evidence="5 6">
    <name type="scientific">Drosophila busckii</name>
    <name type="common">Fruit fly</name>
    <dbReference type="NCBI Taxonomy" id="30019"/>
    <lineage>
        <taxon>Eukaryota</taxon>
        <taxon>Metazoa</taxon>
        <taxon>Ecdysozoa</taxon>
        <taxon>Arthropoda</taxon>
        <taxon>Hexapoda</taxon>
        <taxon>Insecta</taxon>
        <taxon>Pterygota</taxon>
        <taxon>Neoptera</taxon>
        <taxon>Endopterygota</taxon>
        <taxon>Diptera</taxon>
        <taxon>Brachycera</taxon>
        <taxon>Muscomorpha</taxon>
        <taxon>Ephydroidea</taxon>
        <taxon>Drosophilidae</taxon>
        <taxon>Drosophila</taxon>
    </lineage>
</organism>
<evidence type="ECO:0000256" key="1">
    <source>
        <dbReference type="ARBA" id="ARBA00022468"/>
    </source>
</evidence>
<dbReference type="EMBL" id="CP012526">
    <property type="protein sequence ID" value="ALC45352.1"/>
    <property type="molecule type" value="Genomic_DNA"/>
</dbReference>
<evidence type="ECO:0000313" key="5">
    <source>
        <dbReference type="EMBL" id="ALC45352.1"/>
    </source>
</evidence>
<dbReference type="InterPro" id="IPR000195">
    <property type="entry name" value="Rab-GAP-TBC_dom"/>
</dbReference>
<dbReference type="AlphaFoldDB" id="A0A0M4EJZ3"/>
<dbReference type="FunFam" id="1.10.472.80:FF:000029">
    <property type="entry name" value="Growth hormone-regulated TBC protein 1"/>
    <property type="match status" value="1"/>
</dbReference>
<dbReference type="FunFam" id="1.10.8.270:FF:000016">
    <property type="entry name" value="TBC1 domain family member 2A"/>
    <property type="match status" value="1"/>
</dbReference>
<keyword evidence="1" id="KW-0343">GTPase activation</keyword>
<dbReference type="GO" id="GO:0031267">
    <property type="term" value="F:small GTPase binding"/>
    <property type="evidence" value="ECO:0007669"/>
    <property type="project" value="TreeGrafter"/>
</dbReference>
<evidence type="ECO:0000256" key="2">
    <source>
        <dbReference type="ARBA" id="ARBA00043879"/>
    </source>
</evidence>
<comment type="function">
    <text evidence="2">May act as a GTPase-activating protein for Rab family protein(s).</text>
</comment>
<dbReference type="InterPro" id="IPR035969">
    <property type="entry name" value="Rab-GAP_TBC_sf"/>
</dbReference>
<evidence type="ECO:0000259" key="4">
    <source>
        <dbReference type="PROSITE" id="PS50086"/>
    </source>
</evidence>
<dbReference type="FunFam" id="1.10.10.750:FF:000021">
    <property type="entry name" value="Predicted protein"/>
    <property type="match status" value="1"/>
</dbReference>
<dbReference type="Gene3D" id="1.10.472.80">
    <property type="entry name" value="Ypt/Rab-GAP domain of gyp1p, domain 3"/>
    <property type="match status" value="1"/>
</dbReference>
<keyword evidence="6" id="KW-1185">Reference proteome</keyword>
<dbReference type="InterPro" id="IPR050302">
    <property type="entry name" value="Rab_GAP_TBC_domain"/>
</dbReference>
<accession>A0A0M4EJZ3</accession>
<dbReference type="GO" id="GO:0005096">
    <property type="term" value="F:GTPase activator activity"/>
    <property type="evidence" value="ECO:0007669"/>
    <property type="project" value="UniProtKB-KW"/>
</dbReference>
<protein>
    <recommendedName>
        <fullName evidence="3">Growth hormone-regulated TBC protein 1</fullName>
    </recommendedName>
</protein>
<sequence>MEATASSRFSDVDEYGFRRGEHFDYENYGKFMDKYLKTLTRRRIKWEAILKQNPDLSQPDAKLKRYIRKGIPGPFRTDVWMKISGAEAAMKKRPGLYRSLLNIDHFIKEINDSISIDLPRTFPDNIYFDSKKDRLFNILSAYAHHNRDVGYCQGLNYIAGLLLIVTDDEEKSFWLLKHIVEDIAPQYHSHNMSSLLRDLAVFRELVIRRVPAVNRHIEKLELPYAVIASKWFICIFAEVLPVETVLRIWDCVFAEGHKVVFRAALAMFVTHKTAILACHDIAALVTLFRDTMIQDNIVTNCHSFIESMFSLRLTHSEIESLRKVAVLNAN</sequence>